<dbReference type="InterPro" id="IPR018495">
    <property type="entry name" value="Succ_DH_cyt_bsu_CS"/>
</dbReference>
<dbReference type="CDD" id="cd03499">
    <property type="entry name" value="SQR_TypeC_SdhC"/>
    <property type="match status" value="1"/>
</dbReference>
<accession>R4V5L3</accession>
<evidence type="ECO:0000256" key="12">
    <source>
        <dbReference type="PIRSR" id="PIRSR000178-1"/>
    </source>
</evidence>
<feature type="binding site" description="axial binding residue" evidence="12">
    <location>
        <position position="81"/>
    </location>
    <ligand>
        <name>heme</name>
        <dbReference type="ChEBI" id="CHEBI:30413"/>
        <note>ligand shared with second transmembrane subunit</note>
    </ligand>
    <ligandPart>
        <name>Fe</name>
        <dbReference type="ChEBI" id="CHEBI:18248"/>
    </ligandPart>
</feature>
<keyword evidence="15" id="KW-1185">Reference proteome</keyword>
<feature type="transmembrane region" description="Helical" evidence="13">
    <location>
        <begin position="105"/>
        <end position="125"/>
    </location>
</feature>
<reference evidence="14 15" key="1">
    <citation type="journal article" date="2013" name="Genome Announc.">
        <title>Draft Genome of Spiribacter salinus M19-40, an Abundant Gammaproteobacterium in Aquatic Hypersaline Environments.</title>
        <authorList>
            <person name="Leon M.J."/>
            <person name="Ghai R."/>
            <person name="Fernandez A.B."/>
            <person name="Sanchez-Porro C."/>
            <person name="Rodriguez-Valera F."/>
            <person name="Ventosa A."/>
        </authorList>
    </citation>
    <scope>NUCLEOTIDE SEQUENCE [LARGE SCALE GENOMIC DNA]</scope>
    <source>
        <strain evidence="14 15">M19-40</strain>
    </source>
</reference>
<dbReference type="InterPro" id="IPR014314">
    <property type="entry name" value="Succ_DH_cytb556"/>
</dbReference>
<gene>
    <name evidence="14" type="ORF">SPISAL_05550</name>
</gene>
<dbReference type="HOGENOM" id="CLU_094691_3_1_6"/>
<evidence type="ECO:0000256" key="11">
    <source>
        <dbReference type="ARBA" id="ARBA00025912"/>
    </source>
</evidence>
<feature type="transmembrane region" description="Helical" evidence="13">
    <location>
        <begin position="25"/>
        <end position="46"/>
    </location>
</feature>
<dbReference type="GO" id="GO:0006099">
    <property type="term" value="P:tricarboxylic acid cycle"/>
    <property type="evidence" value="ECO:0007669"/>
    <property type="project" value="InterPro"/>
</dbReference>
<dbReference type="eggNOG" id="COG2009">
    <property type="taxonomic scope" value="Bacteria"/>
</dbReference>
<dbReference type="RefSeq" id="WP_016353511.1">
    <property type="nucleotide sequence ID" value="NC_021291.1"/>
</dbReference>
<keyword evidence="8 13" id="KW-1133">Transmembrane helix</keyword>
<comment type="function">
    <text evidence="1">Membrane-anchoring subunit of succinate dehydrogenase (SDH).</text>
</comment>
<keyword evidence="5 12" id="KW-0349">Heme</keyword>
<dbReference type="InterPro" id="IPR034804">
    <property type="entry name" value="SQR/QFR_C/D"/>
</dbReference>
<protein>
    <recommendedName>
        <fullName evidence="4">Succinate dehydrogenase cytochrome b556 subunit</fullName>
    </recommendedName>
</protein>
<evidence type="ECO:0000256" key="7">
    <source>
        <dbReference type="ARBA" id="ARBA00022723"/>
    </source>
</evidence>
<evidence type="ECO:0000256" key="10">
    <source>
        <dbReference type="ARBA" id="ARBA00023136"/>
    </source>
</evidence>
<dbReference type="Pfam" id="PF01127">
    <property type="entry name" value="Sdh_cyt"/>
    <property type="match status" value="1"/>
</dbReference>
<dbReference type="SUPFAM" id="SSF81343">
    <property type="entry name" value="Fumarate reductase respiratory complex transmembrane subunits"/>
    <property type="match status" value="1"/>
</dbReference>
<evidence type="ECO:0000256" key="8">
    <source>
        <dbReference type="ARBA" id="ARBA00022989"/>
    </source>
</evidence>
<proteinExistence type="inferred from homology"/>
<keyword evidence="7 12" id="KW-0479">Metal-binding</keyword>
<dbReference type="PANTHER" id="PTHR10978">
    <property type="entry name" value="SUCCINATE DEHYDROGENASE CYTOCHROME B560 SUBUNIT"/>
    <property type="match status" value="1"/>
</dbReference>
<feature type="transmembrane region" description="Helical" evidence="13">
    <location>
        <begin position="58"/>
        <end position="82"/>
    </location>
</feature>
<evidence type="ECO:0000313" key="14">
    <source>
        <dbReference type="EMBL" id="AGM41204.1"/>
    </source>
</evidence>
<dbReference type="PATRIC" id="fig|1260251.3.peg.1123"/>
<evidence type="ECO:0000256" key="9">
    <source>
        <dbReference type="ARBA" id="ARBA00023004"/>
    </source>
</evidence>
<keyword evidence="10 13" id="KW-0472">Membrane</keyword>
<evidence type="ECO:0000256" key="3">
    <source>
        <dbReference type="ARBA" id="ARBA00007244"/>
    </source>
</evidence>
<evidence type="ECO:0000256" key="13">
    <source>
        <dbReference type="SAM" id="Phobius"/>
    </source>
</evidence>
<dbReference type="PIRSF" id="PIRSF000178">
    <property type="entry name" value="SDH_cyt_b560"/>
    <property type="match status" value="1"/>
</dbReference>
<evidence type="ECO:0000256" key="5">
    <source>
        <dbReference type="ARBA" id="ARBA00022617"/>
    </source>
</evidence>
<comment type="similarity">
    <text evidence="3">Belongs to the cytochrome b560 family.</text>
</comment>
<dbReference type="PANTHER" id="PTHR10978:SF5">
    <property type="entry name" value="SUCCINATE DEHYDROGENASE CYTOCHROME B560 SUBUNIT, MITOCHONDRIAL"/>
    <property type="match status" value="1"/>
</dbReference>
<comment type="subunit">
    <text evidence="11">Part of an enzyme complex containing four subunits: a flavoprotein, an iron-sulfur protein, plus two membrane-anchoring proteins, SdhC and SdhD. The complex can form homotrimers.</text>
</comment>
<dbReference type="PROSITE" id="PS01001">
    <property type="entry name" value="SDH_CYT_2"/>
    <property type="match status" value="1"/>
</dbReference>
<dbReference type="Proteomes" id="UP000017881">
    <property type="component" value="Chromosome"/>
</dbReference>
<comment type="cofactor">
    <cofactor evidence="12">
        <name>heme</name>
        <dbReference type="ChEBI" id="CHEBI:30413"/>
    </cofactor>
    <text evidence="12">The heme is bound between the two transmembrane subunits.</text>
</comment>
<keyword evidence="6 13" id="KW-0812">Transmembrane</keyword>
<evidence type="ECO:0000313" key="15">
    <source>
        <dbReference type="Proteomes" id="UP000017881"/>
    </source>
</evidence>
<dbReference type="GO" id="GO:0016020">
    <property type="term" value="C:membrane"/>
    <property type="evidence" value="ECO:0007669"/>
    <property type="project" value="UniProtKB-SubCell"/>
</dbReference>
<evidence type="ECO:0000256" key="4">
    <source>
        <dbReference type="ARBA" id="ARBA00020076"/>
    </source>
</evidence>
<evidence type="ECO:0000256" key="6">
    <source>
        <dbReference type="ARBA" id="ARBA00022692"/>
    </source>
</evidence>
<dbReference type="KEGG" id="ssal:SPISAL_05550"/>
<dbReference type="NCBIfam" id="TIGR02970">
    <property type="entry name" value="succ_dehyd_cytB"/>
    <property type="match status" value="1"/>
</dbReference>
<sequence>MSTDNRPLSPHLQVYRLPFTAITSISHRISGVLLAGGALVLVYWVVAAAAGPQSYATASAILGSLPVQALLFIWTFVLFYHLCNGIRHLFWDAGYGFELQTAERSGQAVIGGAAVLTLVAWLIALV</sequence>
<evidence type="ECO:0000256" key="1">
    <source>
        <dbReference type="ARBA" id="ARBA00004050"/>
    </source>
</evidence>
<dbReference type="Gene3D" id="1.20.1300.10">
    <property type="entry name" value="Fumarate reductase/succinate dehydrogenase, transmembrane subunit"/>
    <property type="match status" value="1"/>
</dbReference>
<organism evidence="14 15">
    <name type="scientific">Spiribacter salinus M19-40</name>
    <dbReference type="NCBI Taxonomy" id="1260251"/>
    <lineage>
        <taxon>Bacteria</taxon>
        <taxon>Pseudomonadati</taxon>
        <taxon>Pseudomonadota</taxon>
        <taxon>Gammaproteobacteria</taxon>
        <taxon>Chromatiales</taxon>
        <taxon>Ectothiorhodospiraceae</taxon>
        <taxon>Spiribacter</taxon>
    </lineage>
</organism>
<name>R4V5L3_9GAMM</name>
<evidence type="ECO:0000256" key="2">
    <source>
        <dbReference type="ARBA" id="ARBA00004141"/>
    </source>
</evidence>
<dbReference type="GO" id="GO:0046872">
    <property type="term" value="F:metal ion binding"/>
    <property type="evidence" value="ECO:0007669"/>
    <property type="project" value="UniProtKB-KW"/>
</dbReference>
<dbReference type="EMBL" id="CP005963">
    <property type="protein sequence ID" value="AGM41204.1"/>
    <property type="molecule type" value="Genomic_DNA"/>
</dbReference>
<comment type="subcellular location">
    <subcellularLocation>
        <location evidence="2">Membrane</location>
        <topology evidence="2">Multi-pass membrane protein</topology>
    </subcellularLocation>
</comment>
<dbReference type="AlphaFoldDB" id="R4V5L3"/>
<keyword evidence="9 12" id="KW-0408">Iron</keyword>
<dbReference type="OrthoDB" id="9799441at2"/>
<dbReference type="InterPro" id="IPR000701">
    <property type="entry name" value="SuccDH_FuR_B_TM-su"/>
</dbReference>
<dbReference type="GO" id="GO:0009055">
    <property type="term" value="F:electron transfer activity"/>
    <property type="evidence" value="ECO:0007669"/>
    <property type="project" value="InterPro"/>
</dbReference>